<comment type="catalytic activity">
    <reaction evidence="10">
        <text>fluoride(in) = fluoride(out)</text>
        <dbReference type="Rhea" id="RHEA:76159"/>
        <dbReference type="ChEBI" id="CHEBI:17051"/>
    </reaction>
    <physiologicalReaction direction="left-to-right" evidence="10">
        <dbReference type="Rhea" id="RHEA:76160"/>
    </physiologicalReaction>
</comment>
<keyword evidence="11" id="KW-0813">Transport</keyword>
<comment type="subcellular location">
    <subcellularLocation>
        <location evidence="1 11">Cell membrane</location>
        <topology evidence="1 11">Multi-pass membrane protein</topology>
    </subcellularLocation>
</comment>
<dbReference type="GO" id="GO:0005886">
    <property type="term" value="C:plasma membrane"/>
    <property type="evidence" value="ECO:0007669"/>
    <property type="project" value="UniProtKB-SubCell"/>
</dbReference>
<comment type="activity regulation">
    <text evidence="11">Na(+) is not transported, but it plays an essential structural role and its presence is essential for fluoride channel function.</text>
</comment>
<gene>
    <name evidence="11 12" type="primary">crcB</name>
    <name evidence="11" type="synonym">fluC</name>
    <name evidence="12" type="ORF">GCL57_01620</name>
</gene>
<dbReference type="GO" id="GO:0140114">
    <property type="term" value="P:cellular detoxification of fluoride"/>
    <property type="evidence" value="ECO:0007669"/>
    <property type="project" value="UniProtKB-UniRule"/>
</dbReference>
<feature type="transmembrane region" description="Helical" evidence="11">
    <location>
        <begin position="96"/>
        <end position="120"/>
    </location>
</feature>
<protein>
    <recommendedName>
        <fullName evidence="11">Fluoride-specific ion channel FluC</fullName>
    </recommendedName>
</protein>
<keyword evidence="11" id="KW-0915">Sodium</keyword>
<keyword evidence="5 11" id="KW-1133">Transmembrane helix</keyword>
<comment type="caution">
    <text evidence="12">The sequence shown here is derived from an EMBL/GenBank/DDBJ whole genome shotgun (WGS) entry which is preliminary data.</text>
</comment>
<proteinExistence type="inferred from homology"/>
<feature type="transmembrane region" description="Helical" evidence="11">
    <location>
        <begin position="37"/>
        <end position="54"/>
    </location>
</feature>
<evidence type="ECO:0000256" key="1">
    <source>
        <dbReference type="ARBA" id="ARBA00004651"/>
    </source>
</evidence>
<evidence type="ECO:0000256" key="10">
    <source>
        <dbReference type="ARBA" id="ARBA00035585"/>
    </source>
</evidence>
<keyword evidence="7 11" id="KW-0472">Membrane</keyword>
<dbReference type="Proteomes" id="UP000442694">
    <property type="component" value="Unassembled WGS sequence"/>
</dbReference>
<dbReference type="InterPro" id="IPR003691">
    <property type="entry name" value="FluC"/>
</dbReference>
<comment type="similarity">
    <text evidence="9 11">Belongs to the fluoride channel Fluc/FEX (TC 1.A.43) family.</text>
</comment>
<keyword evidence="4 11" id="KW-0812">Transmembrane</keyword>
<evidence type="ECO:0000256" key="5">
    <source>
        <dbReference type="ARBA" id="ARBA00022989"/>
    </source>
</evidence>
<organism evidence="12 13">
    <name type="scientific">Fluviispira multicolorata</name>
    <dbReference type="NCBI Taxonomy" id="2654512"/>
    <lineage>
        <taxon>Bacteria</taxon>
        <taxon>Pseudomonadati</taxon>
        <taxon>Bdellovibrionota</taxon>
        <taxon>Oligoflexia</taxon>
        <taxon>Silvanigrellales</taxon>
        <taxon>Silvanigrellaceae</taxon>
        <taxon>Fluviispira</taxon>
    </lineage>
</organism>
<sequence>MSLFYIGFFGILGVFCRYFLGLFMHKIFISPFPYSTFFINIIGSFVIGIIYVLGVEKLQISHELRLGLMVGFLGGFTTFSSYCLEAIKLMEESKYFYALSYLFLSPFVGIILTFLGIFLARKIFI</sequence>
<evidence type="ECO:0000313" key="12">
    <source>
        <dbReference type="EMBL" id="KAB8033426.1"/>
    </source>
</evidence>
<dbReference type="RefSeq" id="WP_152211512.1">
    <property type="nucleotide sequence ID" value="NZ_WFLN01000004.1"/>
</dbReference>
<dbReference type="PANTHER" id="PTHR28259">
    <property type="entry name" value="FLUORIDE EXPORT PROTEIN 1-RELATED"/>
    <property type="match status" value="1"/>
</dbReference>
<evidence type="ECO:0000256" key="9">
    <source>
        <dbReference type="ARBA" id="ARBA00035120"/>
    </source>
</evidence>
<keyword evidence="11" id="KW-0479">Metal-binding</keyword>
<evidence type="ECO:0000256" key="3">
    <source>
        <dbReference type="ARBA" id="ARBA00022519"/>
    </source>
</evidence>
<dbReference type="PANTHER" id="PTHR28259:SF1">
    <property type="entry name" value="FLUORIDE EXPORT PROTEIN 1-RELATED"/>
    <property type="match status" value="1"/>
</dbReference>
<dbReference type="AlphaFoldDB" id="A0A833JEX3"/>
<accession>A0A833JEX3</accession>
<evidence type="ECO:0000256" key="6">
    <source>
        <dbReference type="ARBA" id="ARBA00023065"/>
    </source>
</evidence>
<keyword evidence="2 11" id="KW-1003">Cell membrane</keyword>
<evidence type="ECO:0000256" key="7">
    <source>
        <dbReference type="ARBA" id="ARBA00023136"/>
    </source>
</evidence>
<dbReference type="HAMAP" id="MF_00454">
    <property type="entry name" value="FluC"/>
    <property type="match status" value="1"/>
</dbReference>
<evidence type="ECO:0000256" key="2">
    <source>
        <dbReference type="ARBA" id="ARBA00022475"/>
    </source>
</evidence>
<evidence type="ECO:0000256" key="8">
    <source>
        <dbReference type="ARBA" id="ARBA00023303"/>
    </source>
</evidence>
<feature type="binding site" evidence="11">
    <location>
        <position position="74"/>
    </location>
    <ligand>
        <name>Na(+)</name>
        <dbReference type="ChEBI" id="CHEBI:29101"/>
        <note>structural</note>
    </ligand>
</feature>
<feature type="binding site" evidence="11">
    <location>
        <position position="77"/>
    </location>
    <ligand>
        <name>Na(+)</name>
        <dbReference type="ChEBI" id="CHEBI:29101"/>
        <note>structural</note>
    </ligand>
</feature>
<dbReference type="NCBIfam" id="TIGR00494">
    <property type="entry name" value="crcB"/>
    <property type="match status" value="1"/>
</dbReference>
<reference evidence="12 13" key="1">
    <citation type="submission" date="2019-10" db="EMBL/GenBank/DDBJ databases">
        <title>New genus of Silvanigrellaceae.</title>
        <authorList>
            <person name="Pitt A."/>
            <person name="Hahn M.W."/>
        </authorList>
    </citation>
    <scope>NUCLEOTIDE SEQUENCE [LARGE SCALE GENOMIC DNA]</scope>
    <source>
        <strain evidence="12 13">33A1-SZDP</strain>
    </source>
</reference>
<dbReference type="GO" id="GO:0046872">
    <property type="term" value="F:metal ion binding"/>
    <property type="evidence" value="ECO:0007669"/>
    <property type="project" value="UniProtKB-KW"/>
</dbReference>
<keyword evidence="13" id="KW-1185">Reference proteome</keyword>
<evidence type="ECO:0000313" key="13">
    <source>
        <dbReference type="Proteomes" id="UP000442694"/>
    </source>
</evidence>
<comment type="function">
    <text evidence="11">Fluoride-specific ion channel. Important for reducing fluoride concentration in the cell, thus reducing its toxicity.</text>
</comment>
<keyword evidence="8 11" id="KW-0407">Ion channel</keyword>
<evidence type="ECO:0000256" key="4">
    <source>
        <dbReference type="ARBA" id="ARBA00022692"/>
    </source>
</evidence>
<feature type="transmembrane region" description="Helical" evidence="11">
    <location>
        <begin position="66"/>
        <end position="84"/>
    </location>
</feature>
<name>A0A833JEX3_9BACT</name>
<evidence type="ECO:0000256" key="11">
    <source>
        <dbReference type="HAMAP-Rule" id="MF_00454"/>
    </source>
</evidence>
<dbReference type="Pfam" id="PF02537">
    <property type="entry name" value="CRCB"/>
    <property type="match status" value="1"/>
</dbReference>
<dbReference type="EMBL" id="WFLN01000004">
    <property type="protein sequence ID" value="KAB8033426.1"/>
    <property type="molecule type" value="Genomic_DNA"/>
</dbReference>
<dbReference type="GO" id="GO:0062054">
    <property type="term" value="F:fluoride channel activity"/>
    <property type="evidence" value="ECO:0007669"/>
    <property type="project" value="UniProtKB-UniRule"/>
</dbReference>
<feature type="transmembrane region" description="Helical" evidence="11">
    <location>
        <begin position="6"/>
        <end position="25"/>
    </location>
</feature>
<keyword evidence="3" id="KW-0997">Cell inner membrane</keyword>
<keyword evidence="6 11" id="KW-0406">Ion transport</keyword>